<feature type="domain" description="ABC transporter" evidence="8">
    <location>
        <begin position="4"/>
        <end position="251"/>
    </location>
</feature>
<comment type="similarity">
    <text evidence="2">Belongs to the ABC transporter superfamily.</text>
</comment>
<reference evidence="9" key="1">
    <citation type="submission" date="2024-07" db="EMBL/GenBank/DDBJ databases">
        <authorList>
            <person name="Li X.-J."/>
            <person name="Wang X."/>
        </authorList>
    </citation>
    <scope>NUCLEOTIDE SEQUENCE</scope>
    <source>
        <strain evidence="9">HSP-334</strain>
    </source>
</reference>
<evidence type="ECO:0000256" key="3">
    <source>
        <dbReference type="ARBA" id="ARBA00022448"/>
    </source>
</evidence>
<dbReference type="PROSITE" id="PS50893">
    <property type="entry name" value="ABC_TRANSPORTER_2"/>
    <property type="match status" value="1"/>
</dbReference>
<dbReference type="GO" id="GO:0005524">
    <property type="term" value="F:ATP binding"/>
    <property type="evidence" value="ECO:0007669"/>
    <property type="project" value="UniProtKB-KW"/>
</dbReference>
<dbReference type="InterPro" id="IPR003439">
    <property type="entry name" value="ABC_transporter-like_ATP-bd"/>
</dbReference>
<dbReference type="PANTHER" id="PTHR43297:SF2">
    <property type="entry name" value="DIPEPTIDE TRANSPORT ATP-BINDING PROTEIN DPPD"/>
    <property type="match status" value="1"/>
</dbReference>
<dbReference type="KEGG" id="lrug:AB8B22_09325"/>
<protein>
    <submittedName>
        <fullName evidence="9">ABC transporter ATP-binding protein</fullName>
    </submittedName>
</protein>
<dbReference type="InterPro" id="IPR050388">
    <property type="entry name" value="ABC_Ni/Peptide_Import"/>
</dbReference>
<evidence type="ECO:0000256" key="7">
    <source>
        <dbReference type="ARBA" id="ARBA00023136"/>
    </source>
</evidence>
<dbReference type="InterPro" id="IPR017871">
    <property type="entry name" value="ABC_transporter-like_CS"/>
</dbReference>
<dbReference type="SMART" id="SM00382">
    <property type="entry name" value="AAA"/>
    <property type="match status" value="1"/>
</dbReference>
<dbReference type="PROSITE" id="PS00211">
    <property type="entry name" value="ABC_TRANSPORTER_1"/>
    <property type="match status" value="1"/>
</dbReference>
<dbReference type="RefSeq" id="WP_094079714.1">
    <property type="nucleotide sequence ID" value="NZ_CP165644.1"/>
</dbReference>
<keyword evidence="5" id="KW-0547">Nucleotide-binding</keyword>
<dbReference type="Pfam" id="PF00005">
    <property type="entry name" value="ABC_tran"/>
    <property type="match status" value="1"/>
</dbReference>
<dbReference type="CDD" id="cd03257">
    <property type="entry name" value="ABC_NikE_OppD_transporters"/>
    <property type="match status" value="1"/>
</dbReference>
<comment type="subcellular location">
    <subcellularLocation>
        <location evidence="1">Cell membrane</location>
        <topology evidence="1">Peripheral membrane protein</topology>
    </subcellularLocation>
</comment>
<name>A0AB39VH52_9FUSO</name>
<dbReference type="PANTHER" id="PTHR43297">
    <property type="entry name" value="OLIGOPEPTIDE TRANSPORT ATP-BINDING PROTEIN APPD"/>
    <property type="match status" value="1"/>
</dbReference>
<dbReference type="SUPFAM" id="SSF52540">
    <property type="entry name" value="P-loop containing nucleoside triphosphate hydrolases"/>
    <property type="match status" value="1"/>
</dbReference>
<evidence type="ECO:0000256" key="6">
    <source>
        <dbReference type="ARBA" id="ARBA00022840"/>
    </source>
</evidence>
<sequence length="278" mass="31463">MDILEVKNLEVILKKNNKEIIKNISFSIGKNSCVGILGESGSGKSVTCKSILNILNDNFRVNGEIIFNGKNLIDCTEKEMKNIRGKQICMILQNPMTSFDPLFTIQNQMVETFLEHLDISSKEALDLAKESLEKMRMKEIDAVLKKYPHELSGGMLQRVMIAIAIALKPKLIIADEPTTAIDSLNQKDIIEEFKILKNEIAVSILFVTHDLGILSYLADKLIVMQNGKIVESGTTAEIINNHNHEHTNFLIETRRTLMKKFKEVADWTLNEGENKIYE</sequence>
<dbReference type="InterPro" id="IPR027417">
    <property type="entry name" value="P-loop_NTPase"/>
</dbReference>
<evidence type="ECO:0000256" key="2">
    <source>
        <dbReference type="ARBA" id="ARBA00005417"/>
    </source>
</evidence>
<evidence type="ECO:0000256" key="5">
    <source>
        <dbReference type="ARBA" id="ARBA00022741"/>
    </source>
</evidence>
<dbReference type="Gene3D" id="3.40.50.300">
    <property type="entry name" value="P-loop containing nucleotide triphosphate hydrolases"/>
    <property type="match status" value="1"/>
</dbReference>
<dbReference type="EMBL" id="CP165644">
    <property type="protein sequence ID" value="XDU66594.1"/>
    <property type="molecule type" value="Genomic_DNA"/>
</dbReference>
<dbReference type="GO" id="GO:0005886">
    <property type="term" value="C:plasma membrane"/>
    <property type="evidence" value="ECO:0007669"/>
    <property type="project" value="UniProtKB-SubCell"/>
</dbReference>
<keyword evidence="4" id="KW-1003">Cell membrane</keyword>
<evidence type="ECO:0000313" key="9">
    <source>
        <dbReference type="EMBL" id="XDU66594.1"/>
    </source>
</evidence>
<keyword evidence="6 9" id="KW-0067">ATP-binding</keyword>
<accession>A0AB39VH52</accession>
<keyword evidence="3" id="KW-0813">Transport</keyword>
<dbReference type="InterPro" id="IPR003593">
    <property type="entry name" value="AAA+_ATPase"/>
</dbReference>
<dbReference type="GO" id="GO:0016887">
    <property type="term" value="F:ATP hydrolysis activity"/>
    <property type="evidence" value="ECO:0007669"/>
    <property type="project" value="InterPro"/>
</dbReference>
<evidence type="ECO:0000256" key="1">
    <source>
        <dbReference type="ARBA" id="ARBA00004202"/>
    </source>
</evidence>
<evidence type="ECO:0000259" key="8">
    <source>
        <dbReference type="PROSITE" id="PS50893"/>
    </source>
</evidence>
<dbReference type="AlphaFoldDB" id="A0AB39VH52"/>
<gene>
    <name evidence="9" type="ORF">AB8B22_09325</name>
</gene>
<organism evidence="9">
    <name type="scientific">Leptotrichia rugosa</name>
    <dbReference type="NCBI Taxonomy" id="3239302"/>
    <lineage>
        <taxon>Bacteria</taxon>
        <taxon>Fusobacteriati</taxon>
        <taxon>Fusobacteriota</taxon>
        <taxon>Fusobacteriia</taxon>
        <taxon>Fusobacteriales</taxon>
        <taxon>Leptotrichiaceae</taxon>
        <taxon>Leptotrichia</taxon>
    </lineage>
</organism>
<evidence type="ECO:0000256" key="4">
    <source>
        <dbReference type="ARBA" id="ARBA00022475"/>
    </source>
</evidence>
<proteinExistence type="inferred from homology"/>
<keyword evidence="7" id="KW-0472">Membrane</keyword>